<organism evidence="1 2">
    <name type="scientific">Kingdonia uniflora</name>
    <dbReference type="NCBI Taxonomy" id="39325"/>
    <lineage>
        <taxon>Eukaryota</taxon>
        <taxon>Viridiplantae</taxon>
        <taxon>Streptophyta</taxon>
        <taxon>Embryophyta</taxon>
        <taxon>Tracheophyta</taxon>
        <taxon>Spermatophyta</taxon>
        <taxon>Magnoliopsida</taxon>
        <taxon>Ranunculales</taxon>
        <taxon>Circaeasteraceae</taxon>
        <taxon>Kingdonia</taxon>
    </lineage>
</organism>
<protein>
    <submittedName>
        <fullName evidence="1">Uncharacterized protein</fullName>
    </submittedName>
</protein>
<evidence type="ECO:0000313" key="1">
    <source>
        <dbReference type="EMBL" id="KAF6136364.1"/>
    </source>
</evidence>
<feature type="non-terminal residue" evidence="1">
    <location>
        <position position="1"/>
    </location>
</feature>
<evidence type="ECO:0000313" key="2">
    <source>
        <dbReference type="Proteomes" id="UP000541444"/>
    </source>
</evidence>
<dbReference type="AlphaFoldDB" id="A0A7J7L1F3"/>
<reference evidence="1 2" key="1">
    <citation type="journal article" date="2020" name="IScience">
        <title>Genome Sequencing of the Endangered Kingdonia uniflora (Circaeasteraceae, Ranunculales) Reveals Potential Mechanisms of Evolutionary Specialization.</title>
        <authorList>
            <person name="Sun Y."/>
            <person name="Deng T."/>
            <person name="Zhang A."/>
            <person name="Moore M.J."/>
            <person name="Landis J.B."/>
            <person name="Lin N."/>
            <person name="Zhang H."/>
            <person name="Zhang X."/>
            <person name="Huang J."/>
            <person name="Zhang X."/>
            <person name="Sun H."/>
            <person name="Wang H."/>
        </authorList>
    </citation>
    <scope>NUCLEOTIDE SEQUENCE [LARGE SCALE GENOMIC DNA]</scope>
    <source>
        <strain evidence="1">TB1705</strain>
        <tissue evidence="1">Leaf</tissue>
    </source>
</reference>
<sequence>MNHYKETTEREGYRAIDVVGGEDKDVFKNSRLKSHDRVATLMRGVCPIDDSDHHEVQLKKTNTSSKPMFNKLC</sequence>
<dbReference type="Proteomes" id="UP000541444">
    <property type="component" value="Unassembled WGS sequence"/>
</dbReference>
<keyword evidence="2" id="KW-1185">Reference proteome</keyword>
<proteinExistence type="predicted"/>
<name>A0A7J7L1F3_9MAGN</name>
<accession>A0A7J7L1F3</accession>
<dbReference type="EMBL" id="JACGCM010002722">
    <property type="protein sequence ID" value="KAF6136364.1"/>
    <property type="molecule type" value="Genomic_DNA"/>
</dbReference>
<gene>
    <name evidence="1" type="ORF">GIB67_028054</name>
</gene>
<comment type="caution">
    <text evidence="1">The sequence shown here is derived from an EMBL/GenBank/DDBJ whole genome shotgun (WGS) entry which is preliminary data.</text>
</comment>